<keyword evidence="1 4" id="KW-0963">Cytoplasm</keyword>
<comment type="function">
    <text evidence="4">A translational regulator that binds mRNA to regulate translation initiation and/or mRNA stability. Usually binds in the 5'-UTR at or near the Shine-Dalgarno sequence preventing ribosome-binding, thus repressing translation. Its main target seems to be the major flagellin gene, while its function is anatagonized by FliW.</text>
</comment>
<keyword evidence="4" id="KW-1005">Bacterial flagellum biogenesis</keyword>
<dbReference type="Gene3D" id="2.60.40.4380">
    <property type="entry name" value="Translational regulator CsrA"/>
    <property type="match status" value="1"/>
</dbReference>
<gene>
    <name evidence="4 5" type="primary">csrA</name>
    <name evidence="5" type="ORF">ACFFJ8_03330</name>
</gene>
<evidence type="ECO:0000313" key="6">
    <source>
        <dbReference type="Proteomes" id="UP001589818"/>
    </source>
</evidence>
<evidence type="ECO:0000313" key="5">
    <source>
        <dbReference type="EMBL" id="MFC0390403.1"/>
    </source>
</evidence>
<sequence length="79" mass="8678">MLVLSRKKGEAIMIGSEIELTVLEVTADGVKLGISAPKEVGILRKELFIAIADTNKEARMPALSLTELKKQFQDPRRNG</sequence>
<dbReference type="RefSeq" id="WP_204820035.1">
    <property type="nucleotide sequence ID" value="NZ_JANHOF010000024.1"/>
</dbReference>
<dbReference type="NCBIfam" id="NF002469">
    <property type="entry name" value="PRK01712.1"/>
    <property type="match status" value="1"/>
</dbReference>
<dbReference type="Proteomes" id="UP001589818">
    <property type="component" value="Unassembled WGS sequence"/>
</dbReference>
<name>A0ABV6J6F1_9BACL</name>
<dbReference type="SUPFAM" id="SSF117130">
    <property type="entry name" value="CsrA-like"/>
    <property type="match status" value="1"/>
</dbReference>
<evidence type="ECO:0000256" key="2">
    <source>
        <dbReference type="ARBA" id="ARBA00022845"/>
    </source>
</evidence>
<dbReference type="Pfam" id="PF02599">
    <property type="entry name" value="CsrA"/>
    <property type="match status" value="1"/>
</dbReference>
<dbReference type="InterPro" id="IPR036107">
    <property type="entry name" value="CsrA_sf"/>
</dbReference>
<keyword evidence="3 4" id="KW-0694">RNA-binding</keyword>
<reference evidence="5 6" key="1">
    <citation type="submission" date="2024-09" db="EMBL/GenBank/DDBJ databases">
        <authorList>
            <person name="Sun Q."/>
            <person name="Mori K."/>
        </authorList>
    </citation>
    <scope>NUCLEOTIDE SEQUENCE [LARGE SCALE GENOMIC DNA]</scope>
    <source>
        <strain evidence="5 6">CCM 4839</strain>
    </source>
</reference>
<evidence type="ECO:0000256" key="3">
    <source>
        <dbReference type="ARBA" id="ARBA00022884"/>
    </source>
</evidence>
<comment type="subcellular location">
    <subcellularLocation>
        <location evidence="4">Cytoplasm</location>
    </subcellularLocation>
</comment>
<dbReference type="HAMAP" id="MF_00167">
    <property type="entry name" value="CsrA"/>
    <property type="match status" value="1"/>
</dbReference>
<proteinExistence type="inferred from homology"/>
<accession>A0ABV6J6F1</accession>
<protein>
    <recommendedName>
        <fullName evidence="4">Translational regulator CsrA</fullName>
    </recommendedName>
</protein>
<dbReference type="InterPro" id="IPR003751">
    <property type="entry name" value="CsrA"/>
</dbReference>
<comment type="subunit">
    <text evidence="4">Homodimer; the beta-strands of each monomer intercalate to form a hydrophobic core, while the alpha-helices form wings that extend away from the core.</text>
</comment>
<evidence type="ECO:0000256" key="4">
    <source>
        <dbReference type="HAMAP-Rule" id="MF_00167"/>
    </source>
</evidence>
<keyword evidence="2 4" id="KW-0810">Translation regulation</keyword>
<keyword evidence="4" id="KW-0678">Repressor</keyword>
<evidence type="ECO:0000256" key="1">
    <source>
        <dbReference type="ARBA" id="ARBA00022490"/>
    </source>
</evidence>
<dbReference type="PANTHER" id="PTHR34984">
    <property type="entry name" value="CARBON STORAGE REGULATOR"/>
    <property type="match status" value="1"/>
</dbReference>
<comment type="similarity">
    <text evidence="4">Belongs to the CsrA/RsmA family.</text>
</comment>
<dbReference type="NCBIfam" id="TIGR00202">
    <property type="entry name" value="csrA"/>
    <property type="match status" value="1"/>
</dbReference>
<dbReference type="EMBL" id="JBHLVF010000008">
    <property type="protein sequence ID" value="MFC0390403.1"/>
    <property type="molecule type" value="Genomic_DNA"/>
</dbReference>
<keyword evidence="6" id="KW-1185">Reference proteome</keyword>
<organism evidence="5 6">
    <name type="scientific">Paenibacillus mendelii</name>
    <dbReference type="NCBI Taxonomy" id="206163"/>
    <lineage>
        <taxon>Bacteria</taxon>
        <taxon>Bacillati</taxon>
        <taxon>Bacillota</taxon>
        <taxon>Bacilli</taxon>
        <taxon>Bacillales</taxon>
        <taxon>Paenibacillaceae</taxon>
        <taxon>Paenibacillus</taxon>
    </lineage>
</organism>
<comment type="caution">
    <text evidence="5">The sequence shown here is derived from an EMBL/GenBank/DDBJ whole genome shotgun (WGS) entry which is preliminary data.</text>
</comment>
<dbReference type="PANTHER" id="PTHR34984:SF1">
    <property type="entry name" value="CARBON STORAGE REGULATOR"/>
    <property type="match status" value="1"/>
</dbReference>